<keyword evidence="3" id="KW-0472">Membrane</keyword>
<evidence type="ECO:0000256" key="2">
    <source>
        <dbReference type="ARBA" id="ARBA00034247"/>
    </source>
</evidence>
<dbReference type="Gene3D" id="3.30.450.40">
    <property type="match status" value="1"/>
</dbReference>
<dbReference type="EC" id="2.7.7.65" evidence="1"/>
<dbReference type="SUPFAM" id="SSF55785">
    <property type="entry name" value="PYP-like sensor domain (PAS domain)"/>
    <property type="match status" value="1"/>
</dbReference>
<comment type="caution">
    <text evidence="8">The sequence shown here is derived from an EMBL/GenBank/DDBJ whole genome shotgun (WGS) entry which is preliminary data.</text>
</comment>
<dbReference type="PROSITE" id="PS50885">
    <property type="entry name" value="HAMP"/>
    <property type="match status" value="1"/>
</dbReference>
<dbReference type="SUPFAM" id="SSF55781">
    <property type="entry name" value="GAF domain-like"/>
    <property type="match status" value="1"/>
</dbReference>
<dbReference type="PROSITE" id="PS50113">
    <property type="entry name" value="PAC"/>
    <property type="match status" value="1"/>
</dbReference>
<feature type="domain" description="HAMP" evidence="6">
    <location>
        <begin position="254"/>
        <end position="306"/>
    </location>
</feature>
<keyword evidence="8" id="KW-0808">Transferase</keyword>
<keyword evidence="3" id="KW-0812">Transmembrane</keyword>
<dbReference type="SMART" id="SM00267">
    <property type="entry name" value="GGDEF"/>
    <property type="match status" value="1"/>
</dbReference>
<dbReference type="CDD" id="cd00130">
    <property type="entry name" value="PAS"/>
    <property type="match status" value="1"/>
</dbReference>
<dbReference type="PROSITE" id="PS50887">
    <property type="entry name" value="GGDEF"/>
    <property type="match status" value="1"/>
</dbReference>
<feature type="transmembrane region" description="Helical" evidence="3">
    <location>
        <begin position="12"/>
        <end position="34"/>
    </location>
</feature>
<dbReference type="InterPro" id="IPR001610">
    <property type="entry name" value="PAC"/>
</dbReference>
<dbReference type="GO" id="GO:0052621">
    <property type="term" value="F:diguanylate cyclase activity"/>
    <property type="evidence" value="ECO:0007669"/>
    <property type="project" value="UniProtKB-EC"/>
</dbReference>
<gene>
    <name evidence="8" type="ORF">LXO92_10400</name>
</gene>
<dbReference type="Gene3D" id="3.30.70.270">
    <property type="match status" value="1"/>
</dbReference>
<dbReference type="NCBIfam" id="TIGR00254">
    <property type="entry name" value="GGDEF"/>
    <property type="match status" value="1"/>
</dbReference>
<dbReference type="Pfam" id="PF00672">
    <property type="entry name" value="HAMP"/>
    <property type="match status" value="1"/>
</dbReference>
<dbReference type="InterPro" id="IPR035965">
    <property type="entry name" value="PAS-like_dom_sf"/>
</dbReference>
<evidence type="ECO:0000259" key="6">
    <source>
        <dbReference type="PROSITE" id="PS50885"/>
    </source>
</evidence>
<evidence type="ECO:0000259" key="7">
    <source>
        <dbReference type="PROSITE" id="PS50887"/>
    </source>
</evidence>
<dbReference type="InterPro" id="IPR029787">
    <property type="entry name" value="Nucleotide_cyclase"/>
</dbReference>
<proteinExistence type="predicted"/>
<dbReference type="InterPro" id="IPR043128">
    <property type="entry name" value="Rev_trsase/Diguanyl_cyclase"/>
</dbReference>
<dbReference type="NCBIfam" id="TIGR00229">
    <property type="entry name" value="sensory_box"/>
    <property type="match status" value="1"/>
</dbReference>
<comment type="catalytic activity">
    <reaction evidence="2">
        <text>2 GTP = 3',3'-c-di-GMP + 2 diphosphate</text>
        <dbReference type="Rhea" id="RHEA:24898"/>
        <dbReference type="ChEBI" id="CHEBI:33019"/>
        <dbReference type="ChEBI" id="CHEBI:37565"/>
        <dbReference type="ChEBI" id="CHEBI:58805"/>
        <dbReference type="EC" id="2.7.7.65"/>
    </reaction>
</comment>
<accession>A0ABS8X216</accession>
<evidence type="ECO:0000313" key="9">
    <source>
        <dbReference type="Proteomes" id="UP001320170"/>
    </source>
</evidence>
<sequence length="786" mass="89890">MDKIKIMSIKTVYQTIITNVVIFFLILSTILIYANYIQNQILKSESNRYNSINTAQELLQSSDDLTKMARLYTVTGDEKYKRYFNDILAIREGRLSRPNDYSQFYWHYVVGGKIIHNPNGEISSFSSRVKQLNFSQFEMAMLKKAEQNSINLTALEKRAFGLTKGLYPDKEGRYTIQGKKDLELARQLLHGKEYHREKVAIMQAIEEFKLAVERRTAKKFTDLETKQQYLLYIFQFFILFGILLCLFGWRYANRRVMQPIAELVKQTEKIDHGDYSARNHVAVKNELETLGKILNKMSGSIQKDISKRAHLTKLLQASEEQFRSAIEFAPIGMTIKSLDGHWIQVNQALCEMLGYSREEILSLGPKQITHPDDVVKEEELEKKLASGTYKNYQCESRYIHKSGKIVWVSLSAALVYDAEGNPLNLISQVYDIGPRRSNEIAMTNLHEKMSATLVELQQREHENELLYKMNEMLQTCKNADEGHSIIQLTVKALFPSLSGGLAIYNKSSHKLQTVRQWGKHQLLKLSFTPDDCWALRNGNIYTVDDPQNAIICEHYISPPKGAYINLPFIVRAEIIGMLDLNCASGETITDKDKKLAITLSESIKLALANINLREALSYQALRDGLTGLFNRRYLDETLPQKLEEIKRNKSILSIAMVDIDFFKNFNDKFGHDAGDTVLKFLAKILQQSIRSEDIVCRFGGEEFVVILMDSNISEAQRLMETICQQVKKIHLNFQGIRLPKITLSVGIAQAPMHGSEVEKLLGASDEALYIAKNSGRDKVKIFHKDD</sequence>
<evidence type="ECO:0000256" key="3">
    <source>
        <dbReference type="SAM" id="Phobius"/>
    </source>
</evidence>
<dbReference type="CDD" id="cd06225">
    <property type="entry name" value="HAMP"/>
    <property type="match status" value="1"/>
</dbReference>
<feature type="domain" description="PAS" evidence="4">
    <location>
        <begin position="318"/>
        <end position="388"/>
    </location>
</feature>
<dbReference type="InterPro" id="IPR003660">
    <property type="entry name" value="HAMP_dom"/>
</dbReference>
<protein>
    <recommendedName>
        <fullName evidence="1">diguanylate cyclase</fullName>
        <ecNumber evidence="1">2.7.7.65</ecNumber>
    </recommendedName>
</protein>
<dbReference type="InterPro" id="IPR013655">
    <property type="entry name" value="PAS_fold_3"/>
</dbReference>
<dbReference type="PANTHER" id="PTHR45138">
    <property type="entry name" value="REGULATORY COMPONENTS OF SENSORY TRANSDUCTION SYSTEM"/>
    <property type="match status" value="1"/>
</dbReference>
<dbReference type="CDD" id="cd01949">
    <property type="entry name" value="GGDEF"/>
    <property type="match status" value="1"/>
</dbReference>
<feature type="transmembrane region" description="Helical" evidence="3">
    <location>
        <begin position="229"/>
        <end position="249"/>
    </location>
</feature>
<reference evidence="8 9" key="1">
    <citation type="journal article" date="2024" name="Pathogens">
        <title>Characterization of a Novel Species of Legionella Isolated from a Healthcare Facility: Legionella resiliens sp. nov.</title>
        <authorList>
            <person name="Cristino S."/>
            <person name="Pascale M.R."/>
            <person name="Marino F."/>
            <person name="Derelitto C."/>
            <person name="Salaris S."/>
            <person name="Orsini M."/>
            <person name="Squarzoni S."/>
            <person name="Grottola A."/>
            <person name="Girolamini L."/>
        </authorList>
    </citation>
    <scope>NUCLEOTIDE SEQUENCE [LARGE SCALE GENOMIC DNA]</scope>
    <source>
        <strain evidence="8 9">8cVS16</strain>
    </source>
</reference>
<dbReference type="EMBL" id="JAJTND010000004">
    <property type="protein sequence ID" value="MCE3532786.1"/>
    <property type="molecule type" value="Genomic_DNA"/>
</dbReference>
<organism evidence="8 9">
    <name type="scientific">Legionella resiliens</name>
    <dbReference type="NCBI Taxonomy" id="2905958"/>
    <lineage>
        <taxon>Bacteria</taxon>
        <taxon>Pseudomonadati</taxon>
        <taxon>Pseudomonadota</taxon>
        <taxon>Gammaproteobacteria</taxon>
        <taxon>Legionellales</taxon>
        <taxon>Legionellaceae</taxon>
        <taxon>Legionella</taxon>
    </lineage>
</organism>
<dbReference type="InterPro" id="IPR050469">
    <property type="entry name" value="Diguanylate_Cyclase"/>
</dbReference>
<name>A0ABS8X216_9GAMM</name>
<dbReference type="InterPro" id="IPR000160">
    <property type="entry name" value="GGDEF_dom"/>
</dbReference>
<feature type="domain" description="GGDEF" evidence="7">
    <location>
        <begin position="650"/>
        <end position="784"/>
    </location>
</feature>
<evidence type="ECO:0000313" key="8">
    <source>
        <dbReference type="EMBL" id="MCE3532786.1"/>
    </source>
</evidence>
<dbReference type="Pfam" id="PF00990">
    <property type="entry name" value="GGDEF"/>
    <property type="match status" value="1"/>
</dbReference>
<dbReference type="Gene3D" id="6.10.340.10">
    <property type="match status" value="1"/>
</dbReference>
<dbReference type="SMART" id="SM00091">
    <property type="entry name" value="PAS"/>
    <property type="match status" value="1"/>
</dbReference>
<keyword evidence="9" id="KW-1185">Reference proteome</keyword>
<dbReference type="RefSeq" id="WP_232890934.1">
    <property type="nucleotide sequence ID" value="NZ_JAJSPM010000006.1"/>
</dbReference>
<evidence type="ECO:0000259" key="5">
    <source>
        <dbReference type="PROSITE" id="PS50113"/>
    </source>
</evidence>
<keyword evidence="3" id="KW-1133">Transmembrane helix</keyword>
<dbReference type="Proteomes" id="UP001320170">
    <property type="component" value="Unassembled WGS sequence"/>
</dbReference>
<dbReference type="PANTHER" id="PTHR45138:SF9">
    <property type="entry name" value="DIGUANYLATE CYCLASE DGCM-RELATED"/>
    <property type="match status" value="1"/>
</dbReference>
<dbReference type="SMART" id="SM00086">
    <property type="entry name" value="PAC"/>
    <property type="match status" value="1"/>
</dbReference>
<evidence type="ECO:0000259" key="4">
    <source>
        <dbReference type="PROSITE" id="PS50112"/>
    </source>
</evidence>
<dbReference type="InterPro" id="IPR029016">
    <property type="entry name" value="GAF-like_dom_sf"/>
</dbReference>
<evidence type="ECO:0000256" key="1">
    <source>
        <dbReference type="ARBA" id="ARBA00012528"/>
    </source>
</evidence>
<dbReference type="SUPFAM" id="SSF55073">
    <property type="entry name" value="Nucleotide cyclase"/>
    <property type="match status" value="1"/>
</dbReference>
<dbReference type="Gene3D" id="3.30.450.20">
    <property type="entry name" value="PAS domain"/>
    <property type="match status" value="1"/>
</dbReference>
<feature type="domain" description="PAC" evidence="5">
    <location>
        <begin position="392"/>
        <end position="444"/>
    </location>
</feature>
<dbReference type="SMART" id="SM00304">
    <property type="entry name" value="HAMP"/>
    <property type="match status" value="1"/>
</dbReference>
<dbReference type="InterPro" id="IPR000014">
    <property type="entry name" value="PAS"/>
</dbReference>
<keyword evidence="8" id="KW-0548">Nucleotidyltransferase</keyword>
<dbReference type="SUPFAM" id="SSF158472">
    <property type="entry name" value="HAMP domain-like"/>
    <property type="match status" value="1"/>
</dbReference>
<dbReference type="InterPro" id="IPR000700">
    <property type="entry name" value="PAS-assoc_C"/>
</dbReference>
<dbReference type="PROSITE" id="PS50112">
    <property type="entry name" value="PAS"/>
    <property type="match status" value="1"/>
</dbReference>
<dbReference type="Pfam" id="PF08447">
    <property type="entry name" value="PAS_3"/>
    <property type="match status" value="1"/>
</dbReference>